<name>A0A075B0E8_ROZAC</name>
<dbReference type="PANTHER" id="PTHR12276:SF45">
    <property type="entry name" value="CLATHRIN INTERACTOR 1"/>
    <property type="match status" value="1"/>
</dbReference>
<feature type="domain" description="ENTH" evidence="2">
    <location>
        <begin position="325"/>
        <end position="455"/>
    </location>
</feature>
<evidence type="ECO:0000313" key="5">
    <source>
        <dbReference type="Proteomes" id="UP000030755"/>
    </source>
</evidence>
<reference evidence="6" key="2">
    <citation type="journal article" date="2018" name="Nat. Microbiol.">
        <title>Leveraging single-cell genomics to expand the fungal tree of life.</title>
        <authorList>
            <person name="Ahrendt S.R."/>
            <person name="Quandt C.A."/>
            <person name="Ciobanu D."/>
            <person name="Clum A."/>
            <person name="Salamov A."/>
            <person name="Andreopoulos B."/>
            <person name="Cheng J.F."/>
            <person name="Woyke T."/>
            <person name="Pelin A."/>
            <person name="Henrissat B."/>
            <person name="Reynolds N.K."/>
            <person name="Benny G.L."/>
            <person name="Smith M.E."/>
            <person name="James T.Y."/>
            <person name="Grigoriev I.V."/>
        </authorList>
    </citation>
    <scope>NUCLEOTIDE SEQUENCE [LARGE SCALE GENOMIC DNA]</scope>
    <source>
        <strain evidence="6">CSF55</strain>
    </source>
</reference>
<feature type="region of interest" description="Disordered" evidence="1">
    <location>
        <begin position="650"/>
        <end position="669"/>
    </location>
</feature>
<dbReference type="GO" id="GO:0030276">
    <property type="term" value="F:clathrin binding"/>
    <property type="evidence" value="ECO:0007669"/>
    <property type="project" value="TreeGrafter"/>
</dbReference>
<dbReference type="PROSITE" id="PS50942">
    <property type="entry name" value="ENTH"/>
    <property type="match status" value="1"/>
</dbReference>
<keyword evidence="5" id="KW-1185">Reference proteome</keyword>
<dbReference type="SMART" id="SM00273">
    <property type="entry name" value="ENTH"/>
    <property type="match status" value="1"/>
</dbReference>
<dbReference type="Proteomes" id="UP000281549">
    <property type="component" value="Unassembled WGS sequence"/>
</dbReference>
<accession>A0A075B0E8</accession>
<reference evidence="3 5" key="1">
    <citation type="journal article" date="2013" name="Curr. Biol.">
        <title>Shared signatures of parasitism and phylogenomics unite Cryptomycota and microsporidia.</title>
        <authorList>
            <person name="James T.Y."/>
            <person name="Pelin A."/>
            <person name="Bonen L."/>
            <person name="Ahrendt S."/>
            <person name="Sain D."/>
            <person name="Corradi N."/>
            <person name="Stajich J.E."/>
        </authorList>
    </citation>
    <scope>NUCLEOTIDE SEQUENCE [LARGE SCALE GENOMIC DNA]</scope>
    <source>
        <strain evidence="3 5">CSF55</strain>
        <strain evidence="3 5">CSF55</strain>
    </source>
</reference>
<dbReference type="PANTHER" id="PTHR12276">
    <property type="entry name" value="EPSIN/ENT-RELATED"/>
    <property type="match status" value="1"/>
</dbReference>
<dbReference type="GO" id="GO:0005886">
    <property type="term" value="C:plasma membrane"/>
    <property type="evidence" value="ECO:0007669"/>
    <property type="project" value="TreeGrafter"/>
</dbReference>
<proteinExistence type="predicted"/>
<dbReference type="GO" id="GO:0030125">
    <property type="term" value="C:clathrin vesicle coat"/>
    <property type="evidence" value="ECO:0007669"/>
    <property type="project" value="TreeGrafter"/>
</dbReference>
<dbReference type="GO" id="GO:0006897">
    <property type="term" value="P:endocytosis"/>
    <property type="evidence" value="ECO:0007669"/>
    <property type="project" value="TreeGrafter"/>
</dbReference>
<dbReference type="GO" id="GO:0005768">
    <property type="term" value="C:endosome"/>
    <property type="evidence" value="ECO:0007669"/>
    <property type="project" value="TreeGrafter"/>
</dbReference>
<evidence type="ECO:0000313" key="3">
    <source>
        <dbReference type="EMBL" id="EPZ35995.1"/>
    </source>
</evidence>
<dbReference type="GO" id="GO:0005543">
    <property type="term" value="F:phospholipid binding"/>
    <property type="evidence" value="ECO:0007669"/>
    <property type="project" value="TreeGrafter"/>
</dbReference>
<protein>
    <submittedName>
        <fullName evidence="4">ENTH-domain-containing protein</fullName>
    </submittedName>
    <submittedName>
        <fullName evidence="3">ENTH/VHS domain-containing protein</fullName>
    </submittedName>
</protein>
<dbReference type="InterPro" id="IPR013809">
    <property type="entry name" value="ENTH"/>
</dbReference>
<dbReference type="Proteomes" id="UP000030755">
    <property type="component" value="Unassembled WGS sequence"/>
</dbReference>
<dbReference type="STRING" id="988480.A0A075B0E8"/>
<reference evidence="4" key="3">
    <citation type="submission" date="2018-08" db="EMBL/GenBank/DDBJ databases">
        <title>Leveraging single-cell genomics to expand the Fungal Tree of Life.</title>
        <authorList>
            <consortium name="DOE Joint Genome Institute"/>
            <person name="Ahrendt S.R."/>
            <person name="Quandt C.A."/>
            <person name="Ciobanu D."/>
            <person name="Clum A."/>
            <person name="Salamov A."/>
            <person name="Andreopoulos B."/>
            <person name="Cheng J.-F."/>
            <person name="Woyke T."/>
            <person name="Pelin A."/>
            <person name="Henrissat B."/>
            <person name="Reynolds N."/>
            <person name="Benny G.L."/>
            <person name="Smith M.E."/>
            <person name="James T.Y."/>
            <person name="Grigoriev I.V."/>
        </authorList>
    </citation>
    <scope>NUCLEOTIDE SEQUENCE</scope>
    <source>
        <strain evidence="4">CSF55</strain>
    </source>
</reference>
<evidence type="ECO:0000259" key="2">
    <source>
        <dbReference type="PROSITE" id="PS50942"/>
    </source>
</evidence>
<evidence type="ECO:0000256" key="1">
    <source>
        <dbReference type="SAM" id="MobiDB-lite"/>
    </source>
</evidence>
<dbReference type="CDD" id="cd16992">
    <property type="entry name" value="ENTH_Ent3"/>
    <property type="match status" value="1"/>
</dbReference>
<dbReference type="Gene3D" id="1.25.40.90">
    <property type="match status" value="1"/>
</dbReference>
<dbReference type="OrthoDB" id="4033880at2759"/>
<dbReference type="EMBL" id="KE560698">
    <property type="protein sequence ID" value="EPZ35995.1"/>
    <property type="molecule type" value="Genomic_DNA"/>
</dbReference>
<dbReference type="EMBL" id="ML005109">
    <property type="protein sequence ID" value="RKP20122.1"/>
    <property type="molecule type" value="Genomic_DNA"/>
</dbReference>
<dbReference type="Pfam" id="PF09751">
    <property type="entry name" value="Es2"/>
    <property type="match status" value="1"/>
</dbReference>
<dbReference type="SUPFAM" id="SSF48464">
    <property type="entry name" value="ENTH/VHS domain"/>
    <property type="match status" value="1"/>
</dbReference>
<gene>
    <name evidence="3" type="ORF">O9G_004815</name>
    <name evidence="4" type="ORF">ROZALSC1DRAFT_28354</name>
</gene>
<dbReference type="Pfam" id="PF01417">
    <property type="entry name" value="ENTH"/>
    <property type="match status" value="1"/>
</dbReference>
<evidence type="ECO:0000313" key="4">
    <source>
        <dbReference type="EMBL" id="RKP20122.1"/>
    </source>
</evidence>
<dbReference type="InterPro" id="IPR008942">
    <property type="entry name" value="ENTH_VHS"/>
</dbReference>
<feature type="region of interest" description="Disordered" evidence="1">
    <location>
        <begin position="280"/>
        <end position="302"/>
    </location>
</feature>
<organism evidence="3 5">
    <name type="scientific">Rozella allomycis (strain CSF55)</name>
    <dbReference type="NCBI Taxonomy" id="988480"/>
    <lineage>
        <taxon>Eukaryota</taxon>
        <taxon>Fungi</taxon>
        <taxon>Fungi incertae sedis</taxon>
        <taxon>Cryptomycota</taxon>
        <taxon>Cryptomycota incertae sedis</taxon>
        <taxon>Rozella</taxon>
    </lineage>
</organism>
<sequence length="708" mass="79131">MSKKVLEEEEYTEAIASIIQRDFFPDLQKLKSQVSYLEAIENSDLVKAQQEAVKIQQNDFTDTNKTRNMRLDAFLSRYTSEDNASFGDILEKINEERRRINPWAFKDIEEKKLIAGPAPGLLEYWPSKGKNSLMFSPTGNDSYKDIKDDLAKKISYENTRIPDVGKPEAKNETDTSLAVLEGQEGNVNEIIKSHDNRITYTPRANPAVNPMNVGGYGFVPSTPLIRPGVDSTPIMTWGTIEGTPLRSEETPSRFRMPETPLREHIKDELVSRASKNYMRKTRGAQMASKPVPGTPYRSTSGLSEAGKQLLKRTIRKQNQGGFYKNAVMQYGEWESKVRDATNSDPWGASSTLMQEIAQATYSYSSNQEILTTISKRLGEKTWRNIYKALTLLEYLIKNGSESVVEYSQQHLFELKALDSYQFTDEKGKDQGINVRKRSQEIIALLSDPQKIKFERDKAVATKQKYFGVASDSASQYNSPGAVGNTTSTFSNFQFSKLGGKFSSEQQNRRASEQPIFENCQPTSNSNDLLDFGTNEMENQENFNDDFADFESANIHNSVPVNSFAAQSLSVSQGSAQQDFANFNSYVAESAHSNFMNQQSSSQVMNQNLQSTFLNTNSQPFQSSAVTQPQVKIGGAVSQLLGSNLISLDNIGKPKPKESSPTLEKLGNFSTFSNPATNSISFQTNQAPTPLQGNEFRAFENRNGNQSLI</sequence>
<dbReference type="InterPro" id="IPR019148">
    <property type="entry name" value="Nuclear_protein_DGCR14_ESS-2"/>
</dbReference>
<dbReference type="AlphaFoldDB" id="A0A075B0E8"/>
<dbReference type="FunFam" id="1.25.40.90:FF:000006">
    <property type="entry name" value="Clathrin interactor 1"/>
    <property type="match status" value="1"/>
</dbReference>
<dbReference type="HOGENOM" id="CLU_389868_0_0_1"/>
<evidence type="ECO:0000313" key="6">
    <source>
        <dbReference type="Proteomes" id="UP000281549"/>
    </source>
</evidence>